<dbReference type="Proteomes" id="UP000615446">
    <property type="component" value="Unassembled WGS sequence"/>
</dbReference>
<organism evidence="1 3">
    <name type="scientific">Rhizophagus clarus</name>
    <dbReference type="NCBI Taxonomy" id="94130"/>
    <lineage>
        <taxon>Eukaryota</taxon>
        <taxon>Fungi</taxon>
        <taxon>Fungi incertae sedis</taxon>
        <taxon>Mucoromycota</taxon>
        <taxon>Glomeromycotina</taxon>
        <taxon>Glomeromycetes</taxon>
        <taxon>Glomerales</taxon>
        <taxon>Glomeraceae</taxon>
        <taxon>Rhizophagus</taxon>
    </lineage>
</organism>
<dbReference type="AlphaFoldDB" id="A0A2Z6SGX0"/>
<dbReference type="EMBL" id="BLAL01000044">
    <property type="protein sequence ID" value="GES79514.1"/>
    <property type="molecule type" value="Genomic_DNA"/>
</dbReference>
<keyword evidence="3" id="KW-1185">Reference proteome</keyword>
<reference evidence="1 3" key="1">
    <citation type="submission" date="2017-11" db="EMBL/GenBank/DDBJ databases">
        <title>The genome of Rhizophagus clarus HR1 reveals common genetic basis of auxotrophy among arbuscular mycorrhizal fungi.</title>
        <authorList>
            <person name="Kobayashi Y."/>
        </authorList>
    </citation>
    <scope>NUCLEOTIDE SEQUENCE [LARGE SCALE GENOMIC DNA]</scope>
    <source>
        <strain evidence="1 3">HR1</strain>
    </source>
</reference>
<name>A0A2Z6SGX0_9GLOM</name>
<accession>A0A2Z6SGX0</accession>
<evidence type="ECO:0000313" key="2">
    <source>
        <dbReference type="EMBL" id="GES79514.1"/>
    </source>
</evidence>
<evidence type="ECO:0000313" key="3">
    <source>
        <dbReference type="Proteomes" id="UP000247702"/>
    </source>
</evidence>
<dbReference type="SUPFAM" id="SSF52047">
    <property type="entry name" value="RNI-like"/>
    <property type="match status" value="1"/>
</dbReference>
<evidence type="ECO:0008006" key="4">
    <source>
        <dbReference type="Google" id="ProtNLM"/>
    </source>
</evidence>
<sequence>MTFLPSDVIEEIFSYLEKEYSTNPTQLHRVIYSCSWINRNWCQNTIPYLWRKPFYSRRPPNNNNNKLRNSNKKIIGTLLMSMNEKERKELLVAGFNLPRRGRFGSIFDYASFIKELDYFEMFNSIIDWILEDHFHITNENIRQEYFYQENIGAIKNDFDGNNIDGLIHLITFSLMKLFKNHNAQITYLKLIPYNINHYIRDDNCYLLFVDQNYFKCLIENLKYLEIDTEFCDYLFLISLSKICNNLKFLHIFRDNVRVTKITQNNIKLQATLLNSFVSSQQNLESLKLSGYAWYSTLMDQSILTQIDSLKILEFNEIDFKFQQLQQQKNDCTLDIIKLCINLESLTISWCWGLGEGGCGGNYQNIQNFINNSQFPKLSKVIIKGLCPTALRKWAETYNY</sequence>
<dbReference type="OrthoDB" id="2332402at2759"/>
<dbReference type="EMBL" id="BEXD01003958">
    <property type="protein sequence ID" value="GBC04629.1"/>
    <property type="molecule type" value="Genomic_DNA"/>
</dbReference>
<protein>
    <recommendedName>
        <fullName evidence="4">F-box domain-containing protein</fullName>
    </recommendedName>
</protein>
<reference evidence="2" key="2">
    <citation type="submission" date="2019-10" db="EMBL/GenBank/DDBJ databases">
        <title>Conservation and host-specific expression of non-tandemly repeated heterogenous ribosome RNA gene in arbuscular mycorrhizal fungi.</title>
        <authorList>
            <person name="Maeda T."/>
            <person name="Kobayashi Y."/>
            <person name="Nakagawa T."/>
            <person name="Ezawa T."/>
            <person name="Yamaguchi K."/>
            <person name="Bino T."/>
            <person name="Nishimoto Y."/>
            <person name="Shigenobu S."/>
            <person name="Kawaguchi M."/>
        </authorList>
    </citation>
    <scope>NUCLEOTIDE SEQUENCE</scope>
    <source>
        <strain evidence="2">HR1</strain>
    </source>
</reference>
<dbReference type="Proteomes" id="UP000247702">
    <property type="component" value="Unassembled WGS sequence"/>
</dbReference>
<comment type="caution">
    <text evidence="1">The sequence shown here is derived from an EMBL/GenBank/DDBJ whole genome shotgun (WGS) entry which is preliminary data.</text>
</comment>
<proteinExistence type="predicted"/>
<evidence type="ECO:0000313" key="1">
    <source>
        <dbReference type="EMBL" id="GBC04629.1"/>
    </source>
</evidence>
<gene>
    <name evidence="2" type="ORF">RCL2_000681400</name>
    <name evidence="1" type="ORF">RclHR1_05790010</name>
</gene>